<keyword evidence="2" id="KW-1185">Reference proteome</keyword>
<name>A0A1C0YBT3_9BACL</name>
<dbReference type="AlphaFoldDB" id="A0A1C0YBT3"/>
<evidence type="ECO:0000313" key="1">
    <source>
        <dbReference type="EMBL" id="OCS84589.1"/>
    </source>
</evidence>
<reference evidence="1 2" key="1">
    <citation type="submission" date="2016-07" db="EMBL/GenBank/DDBJ databases">
        <title>Caryophanon tenue genome sequencing.</title>
        <authorList>
            <person name="Verma A."/>
            <person name="Pal Y."/>
            <person name="Krishnamurthi S."/>
        </authorList>
    </citation>
    <scope>NUCLEOTIDE SEQUENCE [LARGE SCALE GENOMIC DNA]</scope>
    <source>
        <strain evidence="1 2">DSM 14152</strain>
    </source>
</reference>
<dbReference type="STRING" id="33978.A6M13_03145"/>
<organism evidence="1 2">
    <name type="scientific">Caryophanon tenue</name>
    <dbReference type="NCBI Taxonomy" id="33978"/>
    <lineage>
        <taxon>Bacteria</taxon>
        <taxon>Bacillati</taxon>
        <taxon>Bacillota</taxon>
        <taxon>Bacilli</taxon>
        <taxon>Bacillales</taxon>
        <taxon>Caryophanaceae</taxon>
        <taxon>Caryophanon</taxon>
    </lineage>
</organism>
<protein>
    <submittedName>
        <fullName evidence="1">Uncharacterized protein</fullName>
    </submittedName>
</protein>
<gene>
    <name evidence="1" type="ORF">A6M13_03145</name>
</gene>
<dbReference type="Proteomes" id="UP000093199">
    <property type="component" value="Unassembled WGS sequence"/>
</dbReference>
<evidence type="ECO:0000313" key="2">
    <source>
        <dbReference type="Proteomes" id="UP000093199"/>
    </source>
</evidence>
<sequence>MGEIITFPAVQKQQPPTRIANTSARHVHTVSFIVDEQSIVRPLQSIVLRSAHVHLEMVCSPAITLSYLYHVHTYFATHFPHITFSFASKTEEAVAPQYIIVCCVEKDR</sequence>
<dbReference type="RefSeq" id="WP_066545632.1">
    <property type="nucleotide sequence ID" value="NZ_MASJ01000023.1"/>
</dbReference>
<proteinExistence type="predicted"/>
<comment type="caution">
    <text evidence="1">The sequence shown here is derived from an EMBL/GenBank/DDBJ whole genome shotgun (WGS) entry which is preliminary data.</text>
</comment>
<accession>A0A1C0YBT3</accession>
<dbReference type="EMBL" id="MASJ01000023">
    <property type="protein sequence ID" value="OCS84589.1"/>
    <property type="molecule type" value="Genomic_DNA"/>
</dbReference>